<dbReference type="InterPro" id="IPR018727">
    <property type="entry name" value="DUF2267"/>
</dbReference>
<evidence type="ECO:0008006" key="3">
    <source>
        <dbReference type="Google" id="ProtNLM"/>
    </source>
</evidence>
<protein>
    <recommendedName>
        <fullName evidence="3">DUF2267 domain-containing protein</fullName>
    </recommendedName>
</protein>
<dbReference type="RefSeq" id="WP_134490558.1">
    <property type="nucleotide sequence ID" value="NZ_CP139089.1"/>
</dbReference>
<organism evidence="1 2">
    <name type="scientific">Methylocella tundrae</name>
    <dbReference type="NCBI Taxonomy" id="227605"/>
    <lineage>
        <taxon>Bacteria</taxon>
        <taxon>Pseudomonadati</taxon>
        <taxon>Pseudomonadota</taxon>
        <taxon>Alphaproteobacteria</taxon>
        <taxon>Hyphomicrobiales</taxon>
        <taxon>Beijerinckiaceae</taxon>
        <taxon>Methylocella</taxon>
    </lineage>
</organism>
<evidence type="ECO:0000313" key="2">
    <source>
        <dbReference type="Proteomes" id="UP000294360"/>
    </source>
</evidence>
<dbReference type="OrthoDB" id="20942at2"/>
<proteinExistence type="predicted"/>
<sequence length="146" mass="16534">MGDAQIPALEHANQQTNLWLKRIAAEHHLEKRHDAYSALRAVLHALRDRLTPEQAVHFGAQLPIVIRGVYYEGWRIAGKPIDDKHVDEFVQRVAAELPPQFPRDALAMTRAVFQLLFEELDPGETAKIIDTLPAPLKALWPPAARR</sequence>
<name>A0A4V6IMY7_METTU</name>
<evidence type="ECO:0000313" key="1">
    <source>
        <dbReference type="EMBL" id="VFU09992.1"/>
    </source>
</evidence>
<dbReference type="Pfam" id="PF10025">
    <property type="entry name" value="DUF2267"/>
    <property type="match status" value="1"/>
</dbReference>
<dbReference type="InterPro" id="IPR038282">
    <property type="entry name" value="DUF2267_sf"/>
</dbReference>
<reference evidence="1 2" key="1">
    <citation type="submission" date="2019-03" db="EMBL/GenBank/DDBJ databases">
        <authorList>
            <person name="Kox A.R. M."/>
        </authorList>
    </citation>
    <scope>NUCLEOTIDE SEQUENCE [LARGE SCALE GENOMIC DNA]</scope>
    <source>
        <strain evidence="1">MTUNDRAET4 annotated genome</strain>
    </source>
</reference>
<gene>
    <name evidence="1" type="ORF">MTUNDRAET4_3105</name>
</gene>
<dbReference type="Gene3D" id="1.10.490.110">
    <property type="entry name" value="Uncharacterized conserved protein DUF2267"/>
    <property type="match status" value="1"/>
</dbReference>
<accession>A0A4V6IMY7</accession>
<dbReference type="AlphaFoldDB" id="A0A4V6IMY7"/>
<dbReference type="Proteomes" id="UP000294360">
    <property type="component" value="Chromosome"/>
</dbReference>
<dbReference type="KEGG" id="mtun:MTUNDRAET4_3105"/>
<dbReference type="EMBL" id="LR536450">
    <property type="protein sequence ID" value="VFU09992.1"/>
    <property type="molecule type" value="Genomic_DNA"/>
</dbReference>